<gene>
    <name evidence="2" type="ORF">ACFR9U_11655</name>
</gene>
<dbReference type="Pfam" id="PF04307">
    <property type="entry name" value="YdjM"/>
    <property type="match status" value="1"/>
</dbReference>
<feature type="transmembrane region" description="Helical" evidence="1">
    <location>
        <begin position="91"/>
        <end position="118"/>
    </location>
</feature>
<sequence length="164" mass="17031">MYRAGHLGVSLLVYAPVGVALVVAGRADLAILGEFCMLSLATLPDTDHRLPFVSHRGPTHTVGFALLVGAALSTLGWAVGGQPAAASTSELAVFGFAIGTLSVFAHLLGDVITPMGIAPFWPVWNRRFTLGLTRADNVIANYGLLGLGVFVTAGLVVVARPLIL</sequence>
<feature type="transmembrane region" description="Helical" evidence="1">
    <location>
        <begin position="12"/>
        <end position="41"/>
    </location>
</feature>
<dbReference type="GO" id="GO:0016787">
    <property type="term" value="F:hydrolase activity"/>
    <property type="evidence" value="ECO:0007669"/>
    <property type="project" value="UniProtKB-KW"/>
</dbReference>
<comment type="caution">
    <text evidence="2">The sequence shown here is derived from an EMBL/GenBank/DDBJ whole genome shotgun (WGS) entry which is preliminary data.</text>
</comment>
<name>A0ABD6CBC6_9EURY</name>
<evidence type="ECO:0000313" key="3">
    <source>
        <dbReference type="Proteomes" id="UP001597119"/>
    </source>
</evidence>
<dbReference type="InterPro" id="IPR007404">
    <property type="entry name" value="YdjM-like"/>
</dbReference>
<dbReference type="RefSeq" id="WP_247372329.1">
    <property type="nucleotide sequence ID" value="NZ_JALLGV010000001.1"/>
</dbReference>
<dbReference type="AlphaFoldDB" id="A0ABD6CBC6"/>
<keyword evidence="2" id="KW-0378">Hydrolase</keyword>
<protein>
    <submittedName>
        <fullName evidence="2">Metal-dependent hydrolase</fullName>
    </submittedName>
</protein>
<evidence type="ECO:0000256" key="1">
    <source>
        <dbReference type="SAM" id="Phobius"/>
    </source>
</evidence>
<keyword evidence="3" id="KW-1185">Reference proteome</keyword>
<organism evidence="2 3">
    <name type="scientific">Halorientalis brevis</name>
    <dbReference type="NCBI Taxonomy" id="1126241"/>
    <lineage>
        <taxon>Archaea</taxon>
        <taxon>Methanobacteriati</taxon>
        <taxon>Methanobacteriota</taxon>
        <taxon>Stenosarchaea group</taxon>
        <taxon>Halobacteria</taxon>
        <taxon>Halobacteriales</taxon>
        <taxon>Haloarculaceae</taxon>
        <taxon>Halorientalis</taxon>
    </lineage>
</organism>
<keyword evidence="1" id="KW-0472">Membrane</keyword>
<dbReference type="EMBL" id="JBHUDJ010000003">
    <property type="protein sequence ID" value="MFD1587642.1"/>
    <property type="molecule type" value="Genomic_DNA"/>
</dbReference>
<feature type="transmembrane region" description="Helical" evidence="1">
    <location>
        <begin position="61"/>
        <end position="79"/>
    </location>
</feature>
<evidence type="ECO:0000313" key="2">
    <source>
        <dbReference type="EMBL" id="MFD1587642.1"/>
    </source>
</evidence>
<dbReference type="Proteomes" id="UP001597119">
    <property type="component" value="Unassembled WGS sequence"/>
</dbReference>
<proteinExistence type="predicted"/>
<keyword evidence="1" id="KW-1133">Transmembrane helix</keyword>
<reference evidence="2 3" key="1">
    <citation type="journal article" date="2019" name="Int. J. Syst. Evol. Microbiol.">
        <title>The Global Catalogue of Microorganisms (GCM) 10K type strain sequencing project: providing services to taxonomists for standard genome sequencing and annotation.</title>
        <authorList>
            <consortium name="The Broad Institute Genomics Platform"/>
            <consortium name="The Broad Institute Genome Sequencing Center for Infectious Disease"/>
            <person name="Wu L."/>
            <person name="Ma J."/>
        </authorList>
    </citation>
    <scope>NUCLEOTIDE SEQUENCE [LARGE SCALE GENOMIC DNA]</scope>
    <source>
        <strain evidence="2 3">CGMCC 1.12125</strain>
    </source>
</reference>
<feature type="transmembrane region" description="Helical" evidence="1">
    <location>
        <begin position="138"/>
        <end position="159"/>
    </location>
</feature>
<accession>A0ABD6CBC6</accession>
<keyword evidence="1" id="KW-0812">Transmembrane</keyword>